<feature type="compositionally biased region" description="Basic and acidic residues" evidence="4">
    <location>
        <begin position="330"/>
        <end position="447"/>
    </location>
</feature>
<dbReference type="PANTHER" id="PTHR15481">
    <property type="entry name" value="RIBONUCLEIC ACID BINDING PROTEIN S1"/>
    <property type="match status" value="1"/>
</dbReference>
<sequence length="579" mass="63218">MSEEQGSGRDNNDGTYTASYSVAARGDYELSVEVNGSPIGGSPFPVFFSPPEPAAAEQPASASTATEQAPSMLDTAIAASSALDAALMSTANAALATQPPSVLGPQAHEAGVEFPSEAAVLDCTLLVGNLNPIVTIDQIRQLFAFCGSVTNVSLVGNNKQFALVEYATPGETAAASAMNGMQVMDRAIVVEQAAIAAKTKEKGTANPYAAIKAAHLQQVMIAQMQQAQLAAQVAAMRVQAKTNPSGVVAPGAPQNSASQKAAALSAIAALSKRLAGGGAPPSSFPAKIPERSVSPSKAKRRRDVSPTIRKRPSPVRRRPSPSPPRRRRDSSRDRRDRDRDYSRSNRARSERRDRDRDDDRKRDRRDVDRDRERGGRDRREKDRDRERRGDIGRRGDSRRGDRSERDNDRRKDREDRDGNRDGHRADSKRGHSAEGRGSSREPAKENGKAAAPAEDDAESREKQKRAEEARRLRERALEALNASATPQKTVPPEAPAPAPAAPETNDQNAAPLAENEQSGVERMERKRSRSPSPAAEVDREERRKEKPHKKHKKHKRHHRHRDREEEEPAGAAERRSDSE</sequence>
<feature type="compositionally biased region" description="Basic and acidic residues" evidence="4">
    <location>
        <begin position="459"/>
        <end position="477"/>
    </location>
</feature>
<feature type="domain" description="RRM" evidence="5">
    <location>
        <begin position="123"/>
        <end position="195"/>
    </location>
</feature>
<dbReference type="SMART" id="SM00360">
    <property type="entry name" value="RRM"/>
    <property type="match status" value="1"/>
</dbReference>
<evidence type="ECO:0000256" key="2">
    <source>
        <dbReference type="PROSITE-ProRule" id="PRU00087"/>
    </source>
</evidence>
<dbReference type="SUPFAM" id="SSF54928">
    <property type="entry name" value="RNA-binding domain, RBD"/>
    <property type="match status" value="1"/>
</dbReference>
<dbReference type="InterPro" id="IPR017868">
    <property type="entry name" value="Filamin/ABP280_repeat-like"/>
</dbReference>
<keyword evidence="7" id="KW-1185">Reference proteome</keyword>
<feature type="compositionally biased region" description="Basic residues" evidence="4">
    <location>
        <begin position="297"/>
        <end position="329"/>
    </location>
</feature>
<reference evidence="6 7" key="1">
    <citation type="journal article" date="2024" name="Nat. Commun.">
        <title>Phylogenomics reveals the evolutionary origins of lichenization in chlorophyte algae.</title>
        <authorList>
            <person name="Puginier C."/>
            <person name="Libourel C."/>
            <person name="Otte J."/>
            <person name="Skaloud P."/>
            <person name="Haon M."/>
            <person name="Grisel S."/>
            <person name="Petersen M."/>
            <person name="Berrin J.G."/>
            <person name="Delaux P.M."/>
            <person name="Dal Grande F."/>
            <person name="Keller J."/>
        </authorList>
    </citation>
    <scope>NUCLEOTIDE SEQUENCE [LARGE SCALE GENOMIC DNA]</scope>
    <source>
        <strain evidence="6 7">SAG 216-7</strain>
    </source>
</reference>
<dbReference type="Pfam" id="PF00076">
    <property type="entry name" value="RRM_1"/>
    <property type="match status" value="1"/>
</dbReference>
<gene>
    <name evidence="6" type="ORF">WJX75_005978</name>
</gene>
<feature type="compositionally biased region" description="Basic residues" evidence="4">
    <location>
        <begin position="545"/>
        <end position="561"/>
    </location>
</feature>
<evidence type="ECO:0000256" key="4">
    <source>
        <dbReference type="SAM" id="MobiDB-lite"/>
    </source>
</evidence>
<evidence type="ECO:0000313" key="7">
    <source>
        <dbReference type="Proteomes" id="UP001491310"/>
    </source>
</evidence>
<evidence type="ECO:0000313" key="6">
    <source>
        <dbReference type="EMBL" id="KAK9905764.1"/>
    </source>
</evidence>
<dbReference type="Proteomes" id="UP001491310">
    <property type="component" value="Unassembled WGS sequence"/>
</dbReference>
<evidence type="ECO:0000256" key="3">
    <source>
        <dbReference type="PROSITE-ProRule" id="PRU00176"/>
    </source>
</evidence>
<dbReference type="SUPFAM" id="SSF81296">
    <property type="entry name" value="E set domains"/>
    <property type="match status" value="1"/>
</dbReference>
<protein>
    <recommendedName>
        <fullName evidence="5">RRM domain-containing protein</fullName>
    </recommendedName>
</protein>
<dbReference type="InterPro" id="IPR000504">
    <property type="entry name" value="RRM_dom"/>
</dbReference>
<dbReference type="InterPro" id="IPR013783">
    <property type="entry name" value="Ig-like_fold"/>
</dbReference>
<dbReference type="PANTHER" id="PTHR15481:SF0">
    <property type="entry name" value="LD23870P-RELATED"/>
    <property type="match status" value="1"/>
</dbReference>
<keyword evidence="1 3" id="KW-0694">RNA-binding</keyword>
<organism evidence="6 7">
    <name type="scientific">Coccomyxa subellipsoidea</name>
    <dbReference type="NCBI Taxonomy" id="248742"/>
    <lineage>
        <taxon>Eukaryota</taxon>
        <taxon>Viridiplantae</taxon>
        <taxon>Chlorophyta</taxon>
        <taxon>core chlorophytes</taxon>
        <taxon>Trebouxiophyceae</taxon>
        <taxon>Trebouxiophyceae incertae sedis</taxon>
        <taxon>Coccomyxaceae</taxon>
        <taxon>Coccomyxa</taxon>
    </lineage>
</organism>
<comment type="caution">
    <text evidence="6">The sequence shown here is derived from an EMBL/GenBank/DDBJ whole genome shotgun (WGS) entry which is preliminary data.</text>
</comment>
<dbReference type="Gene3D" id="2.60.40.10">
    <property type="entry name" value="Immunoglobulins"/>
    <property type="match status" value="1"/>
</dbReference>
<feature type="compositionally biased region" description="Low complexity" evidence="4">
    <location>
        <begin position="54"/>
        <end position="69"/>
    </location>
</feature>
<dbReference type="InterPro" id="IPR014756">
    <property type="entry name" value="Ig_E-set"/>
</dbReference>
<evidence type="ECO:0000259" key="5">
    <source>
        <dbReference type="PROSITE" id="PS50102"/>
    </source>
</evidence>
<dbReference type="InterPro" id="IPR035979">
    <property type="entry name" value="RBD_domain_sf"/>
</dbReference>
<dbReference type="CDD" id="cd00590">
    <property type="entry name" value="RRM_SF"/>
    <property type="match status" value="1"/>
</dbReference>
<name>A0ABR2YIY3_9CHLO</name>
<proteinExistence type="predicted"/>
<dbReference type="PROSITE" id="PS50194">
    <property type="entry name" value="FILAMIN_REPEAT"/>
    <property type="match status" value="1"/>
</dbReference>
<dbReference type="Gene3D" id="3.30.70.330">
    <property type="match status" value="1"/>
</dbReference>
<evidence type="ECO:0000256" key="1">
    <source>
        <dbReference type="ARBA" id="ARBA00022884"/>
    </source>
</evidence>
<dbReference type="PROSITE" id="PS50102">
    <property type="entry name" value="RRM"/>
    <property type="match status" value="1"/>
</dbReference>
<dbReference type="EMBL" id="JALJOT010000011">
    <property type="protein sequence ID" value="KAK9905764.1"/>
    <property type="molecule type" value="Genomic_DNA"/>
</dbReference>
<dbReference type="Pfam" id="PF00630">
    <property type="entry name" value="Filamin"/>
    <property type="match status" value="1"/>
</dbReference>
<accession>A0ABR2YIY3</accession>
<feature type="region of interest" description="Disordered" evidence="4">
    <location>
        <begin position="274"/>
        <end position="579"/>
    </location>
</feature>
<dbReference type="InterPro" id="IPR012677">
    <property type="entry name" value="Nucleotide-bd_a/b_plait_sf"/>
</dbReference>
<feature type="repeat" description="Filamin" evidence="2">
    <location>
        <begin position="1"/>
        <end position="48"/>
    </location>
</feature>
<feature type="region of interest" description="Disordered" evidence="4">
    <location>
        <begin position="48"/>
        <end position="69"/>
    </location>
</feature>